<dbReference type="CDD" id="cd20745">
    <property type="entry name" value="FIX_RhsA_AHH_HNH-like"/>
    <property type="match status" value="1"/>
</dbReference>
<comment type="caution">
    <text evidence="1">The sequence shown here is derived from an EMBL/GenBank/DDBJ whole genome shotgun (WGS) entry which is preliminary data.</text>
</comment>
<proteinExistence type="predicted"/>
<evidence type="ECO:0000313" key="2">
    <source>
        <dbReference type="Proteomes" id="UP000632774"/>
    </source>
</evidence>
<gene>
    <name evidence="1" type="ORF">IRJ18_18255</name>
</gene>
<keyword evidence="2" id="KW-1185">Reference proteome</keyword>
<protein>
    <submittedName>
        <fullName evidence="1">Uncharacterized protein</fullName>
    </submittedName>
</protein>
<dbReference type="Proteomes" id="UP000632774">
    <property type="component" value="Unassembled WGS sequence"/>
</dbReference>
<sequence>MNHPILKRCKKQILIFIVTFLTISVTSCIKEKIRVGNTPAPISYADSLQGISEQKVTADEINGWFAKNQAFKPGPVFLNQAEQAIINQQHIIKIPLGTNSALFFSKSNGLLQVFAYKWLKEKPNEKLFTGKIASYSFQDKTLRMLNYTAGKLQGVFAKPLKNNSSLNLKTQGVDELLARFWCWLNGGAWVDQNDLINGGSAGADGEVAKTGCVYNGNDLYDNTNATVDLNGYFWNKDSNGNYSIGPESLYPTGSNPAGGGANWVSVWIIDPANGCVINQNDGGGNSLSGDGLDDGSGPIDCTVPGGHWEYYPLVLPTTLSDQEPQDNDYYTDLETNITYRFGDIEDFFENNPDIVYNLNEENFDQINYPGNPIFLTLTLGHAVGIEAATLRVINPTWGEAHIWAVATWDVIHNGVHLGLDVVGLVPAFGTVTSLVNGGIYYIEGDKINCAISVAAAIPFESWIVIGGKWVRAGTALTVPITEKAVKYGIKVVIVGKDVRFIKVAVEAFDYAALKATAYIKPASATLTNLSRTLIDKYGIRVLPSETTLKNMVEDIRLGDPTGEKTEQLAHKLLEKDGYVKYDAKFGSNNGFDGVYIKGDPANPTDIIINEAKQMNTAGSIKLNAANNATGLKSQMSDDWIEQTITSMENNTSVSTLGNTLRQNYSKITKTVTAVDKSSGEIVVLKLDKY</sequence>
<accession>A0ABR9XLP9</accession>
<reference evidence="1 2" key="1">
    <citation type="submission" date="2020-10" db="EMBL/GenBank/DDBJ databases">
        <title>Mucilaginibacter mali sp. nov., isolated from rhizosphere soil of apple orchard.</title>
        <authorList>
            <person name="Lee J.-S."/>
            <person name="Kim H.S."/>
            <person name="Kim J.-S."/>
        </authorList>
    </citation>
    <scope>NUCLEOTIDE SEQUENCE [LARGE SCALE GENOMIC DNA]</scope>
    <source>
        <strain evidence="1 2">KCTC 23157</strain>
    </source>
</reference>
<evidence type="ECO:0000313" key="1">
    <source>
        <dbReference type="EMBL" id="MBE9668318.1"/>
    </source>
</evidence>
<dbReference type="CDD" id="cd20731">
    <property type="entry name" value="PoNe_FilH_TF-like"/>
    <property type="match status" value="1"/>
</dbReference>
<dbReference type="EMBL" id="JADFFM010000002">
    <property type="protein sequence ID" value="MBE9668318.1"/>
    <property type="molecule type" value="Genomic_DNA"/>
</dbReference>
<name>A0ABR9XLP9_9SPHI</name>
<organism evidence="1 2">
    <name type="scientific">Mucilaginibacter boryungensis</name>
    <dbReference type="NCBI Taxonomy" id="768480"/>
    <lineage>
        <taxon>Bacteria</taxon>
        <taxon>Pseudomonadati</taxon>
        <taxon>Bacteroidota</taxon>
        <taxon>Sphingobacteriia</taxon>
        <taxon>Sphingobacteriales</taxon>
        <taxon>Sphingobacteriaceae</taxon>
        <taxon>Mucilaginibacter</taxon>
    </lineage>
</organism>
<dbReference type="PROSITE" id="PS51257">
    <property type="entry name" value="PROKAR_LIPOPROTEIN"/>
    <property type="match status" value="1"/>
</dbReference>
<dbReference type="RefSeq" id="WP_194107729.1">
    <property type="nucleotide sequence ID" value="NZ_JADFFM010000002.1"/>
</dbReference>